<organism evidence="16 17">
    <name type="scientific">Candidatus Amphirhobacter heronislandensis</name>
    <dbReference type="NCBI Taxonomy" id="1732024"/>
    <lineage>
        <taxon>Bacteria</taxon>
        <taxon>Pseudomonadati</taxon>
        <taxon>Pseudomonadota</taxon>
        <taxon>Gammaproteobacteria</taxon>
        <taxon>Candidatus Tethybacterales</taxon>
        <taxon>Candidatus Tethybacteraceae</taxon>
        <taxon>Candidatus Amphirhobacter</taxon>
    </lineage>
</organism>
<comment type="subcellular location">
    <subcellularLocation>
        <location evidence="1 13">Cytoplasm</location>
    </subcellularLocation>
</comment>
<evidence type="ECO:0000256" key="6">
    <source>
        <dbReference type="ARBA" id="ARBA00022723"/>
    </source>
</evidence>
<comment type="subunit">
    <text evidence="3 13">Tetramer of two alpha and two beta subunits.</text>
</comment>
<dbReference type="GO" id="GO:0004826">
    <property type="term" value="F:phenylalanine-tRNA ligase activity"/>
    <property type="evidence" value="ECO:0007669"/>
    <property type="project" value="UniProtKB-UniRule"/>
</dbReference>
<evidence type="ECO:0000256" key="4">
    <source>
        <dbReference type="ARBA" id="ARBA00022490"/>
    </source>
</evidence>
<dbReference type="InterPro" id="IPR004188">
    <property type="entry name" value="Phe-tRNA_ligase_II_N"/>
</dbReference>
<comment type="catalytic activity">
    <reaction evidence="12 13">
        <text>tRNA(Phe) + L-phenylalanine + ATP = L-phenylalanyl-tRNA(Phe) + AMP + diphosphate + H(+)</text>
        <dbReference type="Rhea" id="RHEA:19413"/>
        <dbReference type="Rhea" id="RHEA-COMP:9668"/>
        <dbReference type="Rhea" id="RHEA-COMP:9699"/>
        <dbReference type="ChEBI" id="CHEBI:15378"/>
        <dbReference type="ChEBI" id="CHEBI:30616"/>
        <dbReference type="ChEBI" id="CHEBI:33019"/>
        <dbReference type="ChEBI" id="CHEBI:58095"/>
        <dbReference type="ChEBI" id="CHEBI:78442"/>
        <dbReference type="ChEBI" id="CHEBI:78531"/>
        <dbReference type="ChEBI" id="CHEBI:456215"/>
        <dbReference type="EC" id="6.1.1.20"/>
    </reaction>
</comment>
<dbReference type="AlphaFoldDB" id="A0A930UG09"/>
<dbReference type="GO" id="GO:0000049">
    <property type="term" value="F:tRNA binding"/>
    <property type="evidence" value="ECO:0007669"/>
    <property type="project" value="InterPro"/>
</dbReference>
<evidence type="ECO:0000313" key="16">
    <source>
        <dbReference type="EMBL" id="MBF2735717.1"/>
    </source>
</evidence>
<dbReference type="SUPFAM" id="SSF55681">
    <property type="entry name" value="Class II aaRS and biotin synthetases"/>
    <property type="match status" value="1"/>
</dbReference>
<protein>
    <recommendedName>
        <fullName evidence="13">Phenylalanine--tRNA ligase alpha subunit</fullName>
        <ecNumber evidence="13">6.1.1.20</ecNumber>
    </recommendedName>
    <alternativeName>
        <fullName evidence="13">Phenylalanyl-tRNA synthetase alpha subunit</fullName>
        <shortName evidence="13">PheRS</shortName>
    </alternativeName>
</protein>
<keyword evidence="11 13" id="KW-0030">Aminoacyl-tRNA synthetase</keyword>
<feature type="coiled-coil region" evidence="14">
    <location>
        <begin position="53"/>
        <end position="80"/>
    </location>
</feature>
<keyword evidence="14" id="KW-0175">Coiled coil</keyword>
<accession>A0A930UG09</accession>
<feature type="binding site" evidence="13">
    <location>
        <position position="247"/>
    </location>
    <ligand>
        <name>Mg(2+)</name>
        <dbReference type="ChEBI" id="CHEBI:18420"/>
        <note>shared with beta subunit</note>
    </ligand>
</feature>
<dbReference type="EC" id="6.1.1.20" evidence="13"/>
<dbReference type="InterPro" id="IPR045864">
    <property type="entry name" value="aa-tRNA-synth_II/BPL/LPL"/>
</dbReference>
<evidence type="ECO:0000256" key="11">
    <source>
        <dbReference type="ARBA" id="ARBA00023146"/>
    </source>
</evidence>
<dbReference type="PANTHER" id="PTHR11538:SF41">
    <property type="entry name" value="PHENYLALANINE--TRNA LIGASE, MITOCHONDRIAL"/>
    <property type="match status" value="1"/>
</dbReference>
<evidence type="ECO:0000256" key="1">
    <source>
        <dbReference type="ARBA" id="ARBA00004496"/>
    </source>
</evidence>
<evidence type="ECO:0000256" key="8">
    <source>
        <dbReference type="ARBA" id="ARBA00022840"/>
    </source>
</evidence>
<evidence type="ECO:0000256" key="13">
    <source>
        <dbReference type="HAMAP-Rule" id="MF_00281"/>
    </source>
</evidence>
<evidence type="ECO:0000256" key="12">
    <source>
        <dbReference type="ARBA" id="ARBA00049255"/>
    </source>
</evidence>
<dbReference type="InterPro" id="IPR022911">
    <property type="entry name" value="Phe_tRNA_ligase_alpha1_bac"/>
</dbReference>
<dbReference type="NCBIfam" id="TIGR00468">
    <property type="entry name" value="pheS"/>
    <property type="match status" value="1"/>
</dbReference>
<evidence type="ECO:0000256" key="5">
    <source>
        <dbReference type="ARBA" id="ARBA00022598"/>
    </source>
</evidence>
<dbReference type="EMBL" id="JADHEI010000050">
    <property type="protein sequence ID" value="MBF2735717.1"/>
    <property type="molecule type" value="Genomic_DNA"/>
</dbReference>
<dbReference type="InterPro" id="IPR004529">
    <property type="entry name" value="Phe-tRNA-synth_IIc_asu"/>
</dbReference>
<evidence type="ECO:0000256" key="10">
    <source>
        <dbReference type="ARBA" id="ARBA00022917"/>
    </source>
</evidence>
<dbReference type="GO" id="GO:0005737">
    <property type="term" value="C:cytoplasm"/>
    <property type="evidence" value="ECO:0007669"/>
    <property type="project" value="UniProtKB-SubCell"/>
</dbReference>
<sequence length="322" mass="35898">MGADSKALLAAARAELAAADAAGLDQVKSRWLGRQGRLGTLLRGIKELPAAERQEAGRRLNELRTDFEELLAARRSELEEARLRASLAAEAVDVTLPGGGPAAGARHPLTLVTERACAILGSMGFAVADGPEIEDDFHNFEALNHPPDHPARSLHDTFYLADGRLLRTHTSSVQIRHLERHPPPVRVIAPGRVYRIDNDATHSPMFHQIEGLWIDNLKGLLLEFFREFFADPDIETRFRPSYFPFTEPSAEVDIRFGKDRWLEVAGCGMVHPKVLENCGVDSEAWQGFAFGTGIDRLAMLRYGLDSLRDLYENDLRLLRQFV</sequence>
<dbReference type="CDD" id="cd00496">
    <property type="entry name" value="PheRS_alpha_core"/>
    <property type="match status" value="1"/>
</dbReference>
<evidence type="ECO:0000256" key="3">
    <source>
        <dbReference type="ARBA" id="ARBA00011209"/>
    </source>
</evidence>
<keyword evidence="9 13" id="KW-0460">Magnesium</keyword>
<evidence type="ECO:0000313" key="17">
    <source>
        <dbReference type="Proteomes" id="UP000604381"/>
    </source>
</evidence>
<gene>
    <name evidence="13 16" type="primary">pheS</name>
    <name evidence="16" type="ORF">ISN26_06570</name>
</gene>
<keyword evidence="10 13" id="KW-0648">Protein biosynthesis</keyword>
<comment type="similarity">
    <text evidence="2 13">Belongs to the class-II aminoacyl-tRNA synthetase family. Phe-tRNA synthetase alpha subunit type 1 subfamily.</text>
</comment>
<reference evidence="16" key="1">
    <citation type="submission" date="2020-10" db="EMBL/GenBank/DDBJ databases">
        <title>An improved Amphimedon queenslandica hologenome assembly reveals how three proteobacterial symbionts can extend the metabolic phenotypic of their marine sponge host.</title>
        <authorList>
            <person name="Degnan B."/>
            <person name="Degnan S."/>
            <person name="Xiang X."/>
        </authorList>
    </citation>
    <scope>NUCLEOTIDE SEQUENCE</scope>
    <source>
        <strain evidence="16">AqS2</strain>
    </source>
</reference>
<comment type="caution">
    <text evidence="16">The sequence shown here is derived from an EMBL/GenBank/DDBJ whole genome shotgun (WGS) entry which is preliminary data.</text>
</comment>
<keyword evidence="8 13" id="KW-0067">ATP-binding</keyword>
<dbReference type="Pfam" id="PF02912">
    <property type="entry name" value="Phe_tRNA-synt_N"/>
    <property type="match status" value="1"/>
</dbReference>
<dbReference type="PROSITE" id="PS50862">
    <property type="entry name" value="AA_TRNA_LIGASE_II"/>
    <property type="match status" value="1"/>
</dbReference>
<dbReference type="Pfam" id="PF01409">
    <property type="entry name" value="tRNA-synt_2d"/>
    <property type="match status" value="1"/>
</dbReference>
<evidence type="ECO:0000256" key="2">
    <source>
        <dbReference type="ARBA" id="ARBA00010207"/>
    </source>
</evidence>
<evidence type="ECO:0000256" key="9">
    <source>
        <dbReference type="ARBA" id="ARBA00022842"/>
    </source>
</evidence>
<dbReference type="GO" id="GO:0006432">
    <property type="term" value="P:phenylalanyl-tRNA aminoacylation"/>
    <property type="evidence" value="ECO:0007669"/>
    <property type="project" value="UniProtKB-UniRule"/>
</dbReference>
<keyword evidence="6 13" id="KW-0479">Metal-binding</keyword>
<keyword evidence="17" id="KW-1185">Reference proteome</keyword>
<dbReference type="InterPro" id="IPR010978">
    <property type="entry name" value="tRNA-bd_arm"/>
</dbReference>
<dbReference type="Gene3D" id="3.30.930.10">
    <property type="entry name" value="Bira Bifunctional Protein, Domain 2"/>
    <property type="match status" value="1"/>
</dbReference>
<dbReference type="HAMAP" id="MF_00281">
    <property type="entry name" value="Phe_tRNA_synth_alpha1"/>
    <property type="match status" value="1"/>
</dbReference>
<dbReference type="GO" id="GO:0000287">
    <property type="term" value="F:magnesium ion binding"/>
    <property type="evidence" value="ECO:0007669"/>
    <property type="project" value="UniProtKB-UniRule"/>
</dbReference>
<evidence type="ECO:0000259" key="15">
    <source>
        <dbReference type="PROSITE" id="PS50862"/>
    </source>
</evidence>
<dbReference type="GO" id="GO:0005524">
    <property type="term" value="F:ATP binding"/>
    <property type="evidence" value="ECO:0007669"/>
    <property type="project" value="UniProtKB-UniRule"/>
</dbReference>
<dbReference type="PANTHER" id="PTHR11538">
    <property type="entry name" value="PHENYLALANYL-TRNA SYNTHETASE"/>
    <property type="match status" value="1"/>
</dbReference>
<proteinExistence type="inferred from homology"/>
<dbReference type="Proteomes" id="UP000604381">
    <property type="component" value="Unassembled WGS sequence"/>
</dbReference>
<dbReference type="InterPro" id="IPR006195">
    <property type="entry name" value="aa-tRNA-synth_II"/>
</dbReference>
<feature type="domain" description="Aminoacyl-transfer RNA synthetases class-II family profile" evidence="15">
    <location>
        <begin position="124"/>
        <end position="320"/>
    </location>
</feature>
<keyword evidence="5 13" id="KW-0436">Ligase</keyword>
<dbReference type="SUPFAM" id="SSF46589">
    <property type="entry name" value="tRNA-binding arm"/>
    <property type="match status" value="1"/>
</dbReference>
<comment type="cofactor">
    <cofactor evidence="13">
        <name>Mg(2+)</name>
        <dbReference type="ChEBI" id="CHEBI:18420"/>
    </cofactor>
    <text evidence="13">Binds 2 magnesium ions per tetramer.</text>
</comment>
<evidence type="ECO:0000256" key="7">
    <source>
        <dbReference type="ARBA" id="ARBA00022741"/>
    </source>
</evidence>
<keyword evidence="4 13" id="KW-0963">Cytoplasm</keyword>
<evidence type="ECO:0000256" key="14">
    <source>
        <dbReference type="SAM" id="Coils"/>
    </source>
</evidence>
<keyword evidence="7 13" id="KW-0547">Nucleotide-binding</keyword>
<dbReference type="InterPro" id="IPR002319">
    <property type="entry name" value="Phenylalanyl-tRNA_Synthase"/>
</dbReference>
<name>A0A930UG09_9GAMM</name>